<keyword evidence="3" id="KW-0812">Transmembrane</keyword>
<dbReference type="GO" id="GO:0005484">
    <property type="term" value="F:SNAP receptor activity"/>
    <property type="evidence" value="ECO:0007669"/>
    <property type="project" value="TreeGrafter"/>
</dbReference>
<keyword evidence="9" id="KW-1185">Reference proteome</keyword>
<dbReference type="GO" id="GO:0015031">
    <property type="term" value="P:protein transport"/>
    <property type="evidence" value="ECO:0007669"/>
    <property type="project" value="UniProtKB-KW"/>
</dbReference>
<dbReference type="Pfam" id="PF12352">
    <property type="entry name" value="V-SNARE_C"/>
    <property type="match status" value="1"/>
</dbReference>
<protein>
    <recommendedName>
        <fullName evidence="10">Membrin</fullName>
    </recommendedName>
</protein>
<dbReference type="Proteomes" id="UP001222027">
    <property type="component" value="Unassembled WGS sequence"/>
</dbReference>
<evidence type="ECO:0000256" key="5">
    <source>
        <dbReference type="ARBA" id="ARBA00022989"/>
    </source>
</evidence>
<keyword evidence="7" id="KW-0175">Coiled coil</keyword>
<evidence type="ECO:0000256" key="1">
    <source>
        <dbReference type="ARBA" id="ARBA00004211"/>
    </source>
</evidence>
<dbReference type="GO" id="GO:0006906">
    <property type="term" value="P:vesicle fusion"/>
    <property type="evidence" value="ECO:0007669"/>
    <property type="project" value="TreeGrafter"/>
</dbReference>
<reference evidence="8 9" key="1">
    <citation type="submission" date="2022-12" db="EMBL/GenBank/DDBJ databases">
        <title>Chromosome-scale assembly of the Ensete ventricosum genome.</title>
        <authorList>
            <person name="Dussert Y."/>
            <person name="Stocks J."/>
            <person name="Wendawek A."/>
            <person name="Woldeyes F."/>
            <person name="Nichols R.A."/>
            <person name="Borrell J.S."/>
        </authorList>
    </citation>
    <scope>NUCLEOTIDE SEQUENCE [LARGE SCALE GENOMIC DNA]</scope>
    <source>
        <strain evidence="9">cv. Maze</strain>
        <tissue evidence="8">Seeds</tissue>
    </source>
</reference>
<dbReference type="GO" id="GO:0005789">
    <property type="term" value="C:endoplasmic reticulum membrane"/>
    <property type="evidence" value="ECO:0007669"/>
    <property type="project" value="TreeGrafter"/>
</dbReference>
<dbReference type="GO" id="GO:0031902">
    <property type="term" value="C:late endosome membrane"/>
    <property type="evidence" value="ECO:0007669"/>
    <property type="project" value="TreeGrafter"/>
</dbReference>
<keyword evidence="5" id="KW-1133">Transmembrane helix</keyword>
<evidence type="ECO:0000313" key="8">
    <source>
        <dbReference type="EMBL" id="KAJ8512940.1"/>
    </source>
</evidence>
<evidence type="ECO:0000256" key="4">
    <source>
        <dbReference type="ARBA" id="ARBA00022927"/>
    </source>
</evidence>
<dbReference type="CDD" id="cd15863">
    <property type="entry name" value="SNARE_GS27"/>
    <property type="match status" value="1"/>
</dbReference>
<comment type="subcellular location">
    <subcellularLocation>
        <location evidence="1">Membrane</location>
        <topology evidence="1">Single-pass type IV membrane protein</topology>
    </subcellularLocation>
</comment>
<dbReference type="GO" id="GO:0031201">
    <property type="term" value="C:SNARE complex"/>
    <property type="evidence" value="ECO:0007669"/>
    <property type="project" value="TreeGrafter"/>
</dbReference>
<evidence type="ECO:0000256" key="3">
    <source>
        <dbReference type="ARBA" id="ARBA00022692"/>
    </source>
</evidence>
<sequence length="324" mass="36556">MEAGGIGGGGATLSEIYQSTRRLLLRARDGLERLERLESSSSSYASSSSPSVADSAELSLAVKRDITQIRSLCAEMDRLWRSIPVRGQRDLWKRKVEQVAEEVDSLSESLDKHSFRQQKRMQEAKERAELLERANGESAHILRIFDEEAQAMQSARNSSMMLEEAYATGVAVLSKYAEQRDRLKRAQRKALDILNTVGLSNTVLKLIERRHRVDKWIAYTGHFVESIMPTVTDTESNDGTRVGLLEEPDLFSTGEIRSESFFHLGSESMKTSTGNMENSDLQKLQRDETGKEVWDEESKALDSGIWLCFLLAIRSECFLRLVSV</sequence>
<gene>
    <name evidence="8" type="ORF">OPV22_003374</name>
</gene>
<keyword evidence="4" id="KW-0653">Protein transport</keyword>
<evidence type="ECO:0000256" key="2">
    <source>
        <dbReference type="ARBA" id="ARBA00022448"/>
    </source>
</evidence>
<name>A0AAV8S0F4_ENSVE</name>
<proteinExistence type="predicted"/>
<evidence type="ECO:0000256" key="6">
    <source>
        <dbReference type="ARBA" id="ARBA00023136"/>
    </source>
</evidence>
<evidence type="ECO:0000256" key="7">
    <source>
        <dbReference type="SAM" id="Coils"/>
    </source>
</evidence>
<dbReference type="GO" id="GO:0012507">
    <property type="term" value="C:ER to Golgi transport vesicle membrane"/>
    <property type="evidence" value="ECO:0007669"/>
    <property type="project" value="TreeGrafter"/>
</dbReference>
<organism evidence="8 9">
    <name type="scientific">Ensete ventricosum</name>
    <name type="common">Abyssinian banana</name>
    <name type="synonym">Musa ensete</name>
    <dbReference type="NCBI Taxonomy" id="4639"/>
    <lineage>
        <taxon>Eukaryota</taxon>
        <taxon>Viridiplantae</taxon>
        <taxon>Streptophyta</taxon>
        <taxon>Embryophyta</taxon>
        <taxon>Tracheophyta</taxon>
        <taxon>Spermatophyta</taxon>
        <taxon>Magnoliopsida</taxon>
        <taxon>Liliopsida</taxon>
        <taxon>Zingiberales</taxon>
        <taxon>Musaceae</taxon>
        <taxon>Ensete</taxon>
    </lineage>
</organism>
<accession>A0AAV8S0F4</accession>
<dbReference type="AlphaFoldDB" id="A0AAV8S0F4"/>
<dbReference type="PANTHER" id="PTHR21230">
    <property type="entry name" value="VESICLE TRANSPORT V-SNARE PROTEIN VTI1-RELATED"/>
    <property type="match status" value="1"/>
</dbReference>
<keyword evidence="6" id="KW-0472">Membrane</keyword>
<feature type="coiled-coil region" evidence="7">
    <location>
        <begin position="89"/>
        <end position="134"/>
    </location>
</feature>
<dbReference type="GO" id="GO:0000149">
    <property type="term" value="F:SNARE binding"/>
    <property type="evidence" value="ECO:0007669"/>
    <property type="project" value="TreeGrafter"/>
</dbReference>
<dbReference type="GO" id="GO:0005794">
    <property type="term" value="C:Golgi apparatus"/>
    <property type="evidence" value="ECO:0007669"/>
    <property type="project" value="TreeGrafter"/>
</dbReference>
<keyword evidence="2" id="KW-0813">Transport</keyword>
<comment type="caution">
    <text evidence="8">The sequence shown here is derived from an EMBL/GenBank/DDBJ whole genome shotgun (WGS) entry which is preliminary data.</text>
</comment>
<dbReference type="EMBL" id="JAQQAF010000001">
    <property type="protein sequence ID" value="KAJ8512940.1"/>
    <property type="molecule type" value="Genomic_DNA"/>
</dbReference>
<dbReference type="PANTHER" id="PTHR21230:SF1">
    <property type="entry name" value="GOLGI SNAP RECEPTOR COMPLEX MEMBER 2"/>
    <property type="match status" value="1"/>
</dbReference>
<evidence type="ECO:0008006" key="10">
    <source>
        <dbReference type="Google" id="ProtNLM"/>
    </source>
</evidence>
<evidence type="ECO:0000313" key="9">
    <source>
        <dbReference type="Proteomes" id="UP001222027"/>
    </source>
</evidence>